<gene>
    <name evidence="1" type="ORF">BC936DRAFT_137269</name>
</gene>
<dbReference type="EMBL" id="RBNI01011146">
    <property type="protein sequence ID" value="RUP43375.1"/>
    <property type="molecule type" value="Genomic_DNA"/>
</dbReference>
<evidence type="ECO:0000313" key="1">
    <source>
        <dbReference type="EMBL" id="RUP43375.1"/>
    </source>
</evidence>
<accession>A0A433CXR7</accession>
<protein>
    <submittedName>
        <fullName evidence="1">Uncharacterized protein</fullName>
    </submittedName>
</protein>
<sequence length="70" mass="8106">MPQPWFRAYRTDIVVSDTGKGRLRRKLCRNGDASLIHVFETGRKTNQESLKTRRNIPFTVKADCLTLTIK</sequence>
<comment type="caution">
    <text evidence="1">The sequence shown here is derived from an EMBL/GenBank/DDBJ whole genome shotgun (WGS) entry which is preliminary data.</text>
</comment>
<evidence type="ECO:0000313" key="2">
    <source>
        <dbReference type="Proteomes" id="UP000268093"/>
    </source>
</evidence>
<proteinExistence type="predicted"/>
<reference evidence="1 2" key="1">
    <citation type="journal article" date="2018" name="New Phytol.">
        <title>Phylogenomics of Endogonaceae and evolution of mycorrhizas within Mucoromycota.</title>
        <authorList>
            <person name="Chang Y."/>
            <person name="Desiro A."/>
            <person name="Na H."/>
            <person name="Sandor L."/>
            <person name="Lipzen A."/>
            <person name="Clum A."/>
            <person name="Barry K."/>
            <person name="Grigoriev I.V."/>
            <person name="Martin F.M."/>
            <person name="Stajich J.E."/>
            <person name="Smith M.E."/>
            <person name="Bonito G."/>
            <person name="Spatafora J.W."/>
        </authorList>
    </citation>
    <scope>NUCLEOTIDE SEQUENCE [LARGE SCALE GENOMIC DNA]</scope>
    <source>
        <strain evidence="1 2">GMNB39</strain>
    </source>
</reference>
<keyword evidence="2" id="KW-1185">Reference proteome</keyword>
<name>A0A433CXR7_9FUNG</name>
<dbReference type="Proteomes" id="UP000268093">
    <property type="component" value="Unassembled WGS sequence"/>
</dbReference>
<organism evidence="1 2">
    <name type="scientific">Jimgerdemannia flammicorona</name>
    <dbReference type="NCBI Taxonomy" id="994334"/>
    <lineage>
        <taxon>Eukaryota</taxon>
        <taxon>Fungi</taxon>
        <taxon>Fungi incertae sedis</taxon>
        <taxon>Mucoromycota</taxon>
        <taxon>Mucoromycotina</taxon>
        <taxon>Endogonomycetes</taxon>
        <taxon>Endogonales</taxon>
        <taxon>Endogonaceae</taxon>
        <taxon>Jimgerdemannia</taxon>
    </lineage>
</organism>